<dbReference type="Pfam" id="PF12937">
    <property type="entry name" value="F-box-like"/>
    <property type="match status" value="1"/>
</dbReference>
<evidence type="ECO:0000313" key="2">
    <source>
        <dbReference type="EMBL" id="KLO14108.1"/>
    </source>
</evidence>
<dbReference type="SUPFAM" id="SSF52047">
    <property type="entry name" value="RNI-like"/>
    <property type="match status" value="2"/>
</dbReference>
<dbReference type="SUPFAM" id="SSF81383">
    <property type="entry name" value="F-box domain"/>
    <property type="match status" value="1"/>
</dbReference>
<dbReference type="GO" id="GO:0005737">
    <property type="term" value="C:cytoplasm"/>
    <property type="evidence" value="ECO:0007669"/>
    <property type="project" value="TreeGrafter"/>
</dbReference>
<dbReference type="Proteomes" id="UP000053477">
    <property type="component" value="Unassembled WGS sequence"/>
</dbReference>
<dbReference type="InterPro" id="IPR036047">
    <property type="entry name" value="F-box-like_dom_sf"/>
</dbReference>
<dbReference type="InterPro" id="IPR001810">
    <property type="entry name" value="F-box_dom"/>
</dbReference>
<dbReference type="PANTHER" id="PTHR12874:SF9">
    <property type="entry name" value="F-BOX ONLY PROTEIN 48"/>
    <property type="match status" value="1"/>
</dbReference>
<dbReference type="OrthoDB" id="3152451at2759"/>
<dbReference type="EMBL" id="KQ085948">
    <property type="protein sequence ID" value="KLO14108.1"/>
    <property type="molecule type" value="Genomic_DNA"/>
</dbReference>
<dbReference type="GO" id="GO:0019005">
    <property type="term" value="C:SCF ubiquitin ligase complex"/>
    <property type="evidence" value="ECO:0007669"/>
    <property type="project" value="TreeGrafter"/>
</dbReference>
<protein>
    <recommendedName>
        <fullName evidence="1">F-box domain-containing protein</fullName>
    </recommendedName>
</protein>
<dbReference type="AlphaFoldDB" id="A0A0H2RXB9"/>
<dbReference type="Gene3D" id="1.20.1280.50">
    <property type="match status" value="2"/>
</dbReference>
<proteinExistence type="predicted"/>
<organism evidence="2 3">
    <name type="scientific">Schizopora paradoxa</name>
    <dbReference type="NCBI Taxonomy" id="27342"/>
    <lineage>
        <taxon>Eukaryota</taxon>
        <taxon>Fungi</taxon>
        <taxon>Dikarya</taxon>
        <taxon>Basidiomycota</taxon>
        <taxon>Agaricomycotina</taxon>
        <taxon>Agaricomycetes</taxon>
        <taxon>Hymenochaetales</taxon>
        <taxon>Schizoporaceae</taxon>
        <taxon>Schizopora</taxon>
    </lineage>
</organism>
<name>A0A0H2RXB9_9AGAM</name>
<accession>A0A0H2RXB9</accession>
<gene>
    <name evidence="2" type="ORF">SCHPADRAFT_928062</name>
</gene>
<sequence>MIITILDIGLPSARNSTVQGRCKVIYALNYSVLGILQCQFYKFHKKSVKKSTHGSRRANAHVTQNAPIFSLNEDLLLEIFEYGLIGNSIHASGISLPEETFVLACSQVCRLWRTLTLSKQNLWSTITWDSPDPNKYTDKRFSLLWDIYLSRSGKASLSVLFYSNHRSKSKTRERIFKSIFDEQHRLKHLVLHGEQEVMPEGEKYLLNSATKLEMLYIDVFNFIPLEPEEQTASIIVDLTNLRKLQDLSLSGNIIVNRRENVLGSLRLAVVRTNEIMRGNARRPLAGTWSTKRWFSFLRYVPHIEELAIMIHTANIVSSNAERLKLKNLHKLHINLKAGDIQALDSLFRNMVLPALTTLELVFSDDARHLGQWSKSCALKTVQTLTLRCWKPDVFFDEEEELGMQSLVRCMPVLKNLEVVADFISSQTISFLTLRPTDSTVDNVCPELRQLTIVQLGSDEGLAARRVSNQAIVDLVVSRCRRPQGSHEMGNQPQDGKIVRLIDGRTRILCPLNGILSFSYQRFHRKRGSLSRLVSSCAASYSHREYVKSKTWKGESSQERFFPESPLQRTQEWLQVRHLNNEIDCRLPIPDQPLAAFFVPRHEYSRSSAFTVSAGKSKSTCASDQSPTPEHMRVLVSRSSRSFTKRRIRRSGLNSEKENDTQTAPIFSLNADILLEIFELGIRSYSKDRPGGIFVLCCSLVCRSWRALALAHPSLWASIFLDSKRYSDKRFLSLWGLYLSRSGRAPLSVRFCLDDRDTFRTRERILDSIFAEQHRLKYLDLYGERRSLPDGRAYLLNAATRLKSLSVYIYNAHLTVPDASSGAVVIDLSDLRSLQDVSLSGDINVTIFEKRQPNVLSSLRVAALWTNDILRGDTPHSLTWSTTRISSFLQNVPSIENLAFMIHVADIVAPSAERLSLNRLHSLSITTNDGDIEAPDSLFRNLELPALTRLDLMFMGQARHLGRWNDCSALKTVKTLIFRCTKANEVPDTEEELGLRSLLQFMPKLQSLLLEASWITSRTFSVLTLRLSGGSGDDRRHIGSPLKQSSTWLLHVGDDHKEARMNCRKTKNHQVSMFISG</sequence>
<dbReference type="PANTHER" id="PTHR12874">
    <property type="entry name" value="F-BOX ONLY PROTEIN 48-RELATED"/>
    <property type="match status" value="1"/>
</dbReference>
<keyword evidence="3" id="KW-1185">Reference proteome</keyword>
<dbReference type="Gene3D" id="3.80.10.10">
    <property type="entry name" value="Ribonuclease Inhibitor"/>
    <property type="match status" value="2"/>
</dbReference>
<evidence type="ECO:0000313" key="3">
    <source>
        <dbReference type="Proteomes" id="UP000053477"/>
    </source>
</evidence>
<evidence type="ECO:0000259" key="1">
    <source>
        <dbReference type="Pfam" id="PF12937"/>
    </source>
</evidence>
<dbReference type="InterPro" id="IPR032675">
    <property type="entry name" value="LRR_dom_sf"/>
</dbReference>
<dbReference type="InParanoid" id="A0A0H2RXB9"/>
<feature type="domain" description="F-box" evidence="1">
    <location>
        <begin position="671"/>
        <end position="720"/>
    </location>
</feature>
<reference evidence="2 3" key="1">
    <citation type="submission" date="2015-04" db="EMBL/GenBank/DDBJ databases">
        <title>Complete genome sequence of Schizopora paradoxa KUC8140, a cosmopolitan wood degrader in East Asia.</title>
        <authorList>
            <consortium name="DOE Joint Genome Institute"/>
            <person name="Min B."/>
            <person name="Park H."/>
            <person name="Jang Y."/>
            <person name="Kim J.-J."/>
            <person name="Kim K.H."/>
            <person name="Pangilinan J."/>
            <person name="Lipzen A."/>
            <person name="Riley R."/>
            <person name="Grigoriev I.V."/>
            <person name="Spatafora J.W."/>
            <person name="Choi I.-G."/>
        </authorList>
    </citation>
    <scope>NUCLEOTIDE SEQUENCE [LARGE SCALE GENOMIC DNA]</scope>
    <source>
        <strain evidence="2 3">KUC8140</strain>
    </source>
</reference>
<dbReference type="GO" id="GO:0031146">
    <property type="term" value="P:SCF-dependent proteasomal ubiquitin-dependent protein catabolic process"/>
    <property type="evidence" value="ECO:0007669"/>
    <property type="project" value="TreeGrafter"/>
</dbReference>